<gene>
    <name evidence="2" type="ORF">OZSIB_0968</name>
</gene>
<proteinExistence type="predicted"/>
<name>A0A367ZL47_9BACT</name>
<evidence type="ECO:0000313" key="2">
    <source>
        <dbReference type="EMBL" id="RCK78818.1"/>
    </source>
</evidence>
<feature type="compositionally biased region" description="Basic residues" evidence="1">
    <location>
        <begin position="27"/>
        <end position="45"/>
    </location>
</feature>
<comment type="caution">
    <text evidence="2">The sequence shown here is derived from an EMBL/GenBank/DDBJ whole genome shotgun (WGS) entry which is preliminary data.</text>
</comment>
<evidence type="ECO:0000256" key="1">
    <source>
        <dbReference type="SAM" id="MobiDB-lite"/>
    </source>
</evidence>
<feature type="region of interest" description="Disordered" evidence="1">
    <location>
        <begin position="1"/>
        <end position="89"/>
    </location>
</feature>
<dbReference type="EMBL" id="QOQW01000018">
    <property type="protein sequence ID" value="RCK78818.1"/>
    <property type="molecule type" value="Genomic_DNA"/>
</dbReference>
<protein>
    <submittedName>
        <fullName evidence="2">Uncharacterized protein</fullName>
    </submittedName>
</protein>
<dbReference type="AlphaFoldDB" id="A0A367ZL47"/>
<evidence type="ECO:0000313" key="3">
    <source>
        <dbReference type="Proteomes" id="UP000252355"/>
    </source>
</evidence>
<dbReference type="Proteomes" id="UP000252355">
    <property type="component" value="Unassembled WGS sequence"/>
</dbReference>
<reference evidence="2 3" key="1">
    <citation type="submission" date="2018-05" db="EMBL/GenBank/DDBJ databases">
        <title>A metagenomic window into the 2 km-deep terrestrial subsurface aquifer revealed taxonomically and functionally diverse microbial community comprising novel uncultured bacterial lineages.</title>
        <authorList>
            <person name="Kadnikov V.V."/>
            <person name="Mardanov A.V."/>
            <person name="Beletsky A.V."/>
            <person name="Banks D."/>
            <person name="Pimenov N.V."/>
            <person name="Frank Y.A."/>
            <person name="Karnachuk O.V."/>
            <person name="Ravin N.V."/>
        </authorList>
    </citation>
    <scope>NUCLEOTIDE SEQUENCE [LARGE SCALE GENOMIC DNA]</scope>
    <source>
        <strain evidence="2">BY5</strain>
    </source>
</reference>
<sequence length="89" mass="9651">MEALPSEGLRPALEQSLAGLRPPAGHRSTHTLTGRRGRPPLHRGARSAACHEPRSVAGRPTQPLARVTHRPLGRRGAAFPHETRITPHI</sequence>
<organism evidence="2 3">
    <name type="scientific">Candidatus Ozemobacter sibiricus</name>
    <dbReference type="NCBI Taxonomy" id="2268124"/>
    <lineage>
        <taxon>Bacteria</taxon>
        <taxon>Candidatus Ozemobacteria</taxon>
        <taxon>Candidatus Ozemobacterales</taxon>
        <taxon>Candidatus Ozemobacteraceae</taxon>
        <taxon>Candidatus Ozemobacter</taxon>
    </lineage>
</organism>
<accession>A0A367ZL47</accession>